<dbReference type="InterPro" id="IPR050706">
    <property type="entry name" value="Cyclic-di-GMP_PDE-like"/>
</dbReference>
<dbReference type="SMART" id="SM00052">
    <property type="entry name" value="EAL"/>
    <property type="match status" value="1"/>
</dbReference>
<dbReference type="CDD" id="cd01948">
    <property type="entry name" value="EAL"/>
    <property type="match status" value="1"/>
</dbReference>
<evidence type="ECO:0000259" key="2">
    <source>
        <dbReference type="PROSITE" id="PS50883"/>
    </source>
</evidence>
<evidence type="ECO:0000259" key="3">
    <source>
        <dbReference type="PROSITE" id="PS50887"/>
    </source>
</evidence>
<dbReference type="Gene3D" id="3.20.20.450">
    <property type="entry name" value="EAL domain"/>
    <property type="match status" value="1"/>
</dbReference>
<feature type="domain" description="EAL" evidence="2">
    <location>
        <begin position="389"/>
        <end position="643"/>
    </location>
</feature>
<name>A0A562TG90_9HYPH</name>
<feature type="transmembrane region" description="Helical" evidence="1">
    <location>
        <begin position="111"/>
        <end position="132"/>
    </location>
</feature>
<dbReference type="SMART" id="SM00267">
    <property type="entry name" value="GGDEF"/>
    <property type="match status" value="1"/>
</dbReference>
<dbReference type="PROSITE" id="PS50883">
    <property type="entry name" value="EAL"/>
    <property type="match status" value="1"/>
</dbReference>
<feature type="transmembrane region" description="Helical" evidence="1">
    <location>
        <begin position="161"/>
        <end position="181"/>
    </location>
</feature>
<evidence type="ECO:0000313" key="5">
    <source>
        <dbReference type="Proteomes" id="UP000320593"/>
    </source>
</evidence>
<dbReference type="InterPro" id="IPR043128">
    <property type="entry name" value="Rev_trsase/Diguanyl_cyclase"/>
</dbReference>
<dbReference type="NCBIfam" id="TIGR00254">
    <property type="entry name" value="GGDEF"/>
    <property type="match status" value="1"/>
</dbReference>
<dbReference type="PANTHER" id="PTHR33121">
    <property type="entry name" value="CYCLIC DI-GMP PHOSPHODIESTERASE PDEF"/>
    <property type="match status" value="1"/>
</dbReference>
<dbReference type="InterPro" id="IPR035919">
    <property type="entry name" value="EAL_sf"/>
</dbReference>
<dbReference type="GO" id="GO:0071111">
    <property type="term" value="F:cyclic-guanylate-specific phosphodiesterase activity"/>
    <property type="evidence" value="ECO:0007669"/>
    <property type="project" value="InterPro"/>
</dbReference>
<dbReference type="Pfam" id="PF00990">
    <property type="entry name" value="GGDEF"/>
    <property type="match status" value="1"/>
</dbReference>
<proteinExistence type="predicted"/>
<protein>
    <submittedName>
        <fullName evidence="4">Diguanylate cyclase (GGDEF)-like protein</fullName>
    </submittedName>
</protein>
<comment type="caution">
    <text evidence="4">The sequence shown here is derived from an EMBL/GenBank/DDBJ whole genome shotgun (WGS) entry which is preliminary data.</text>
</comment>
<feature type="transmembrane region" description="Helical" evidence="1">
    <location>
        <begin position="21"/>
        <end position="41"/>
    </location>
</feature>
<organism evidence="4 5">
    <name type="scientific">Roseibium hamelinense</name>
    <dbReference type="NCBI Taxonomy" id="150831"/>
    <lineage>
        <taxon>Bacteria</taxon>
        <taxon>Pseudomonadati</taxon>
        <taxon>Pseudomonadota</taxon>
        <taxon>Alphaproteobacteria</taxon>
        <taxon>Hyphomicrobiales</taxon>
        <taxon>Stappiaceae</taxon>
        <taxon>Roseibium</taxon>
    </lineage>
</organism>
<sequence>MVPSGNPELTLAQFRALHRQIPLVYFVCLFGGWTVVANMWGQAPLALVLYYPVAVTAFAIYRLSIWSTGFASAEDPTHALRRLRSANRMAVLNPVLYGAWAMALFPYGDPFAQGQIVFTVGICNVACTFCMLHLRSATIMNALVVNPVYFSYFAWAGDGVFIYFALCGIVVSLVAVAISNFHYKDFVRLVLAGQKLHDQQAELEKKNTELQRLNSENDWLAKHDPLTGLPNRRLYFAELSDRYEKARREARPIAVCVFDLGGFKPINDIYGHEVGDSLLVEIANRLRHSVPGVGIAARLGGDEFAVVIDTASSPADAEQRGRRVLNVFETGFKLPEGTVRISGYVGVAVWPQTSTTSTELHEQALYALQTAKRDPSCPFAVFGNAQADEMRQTVLLERALLAPDLTDEIYCAFQPQMNIRTNTVTGLECLARWNSPDLGQVPPGLFIPVAERAGLINRLTLLLLEKALKEVHRWPSDLHLSFNLSPSNLSSKGFIYQMLELVKKHGFPASRLEVEITETAVMWDFEQAKAAIEVLKEVGIGIALDDFGTGYSSLKHIHLLPLDKIKVDRSFVRNIRPNSTSYGIVKSLLNLSRDMGISCVVEGVETAEELLVLQNLGAEYIQGYFFSKPIKAEEVGSYVADYRPVLKGDVVKAS</sequence>
<dbReference type="Gene3D" id="3.30.70.270">
    <property type="match status" value="1"/>
</dbReference>
<dbReference type="CDD" id="cd01949">
    <property type="entry name" value="GGDEF"/>
    <property type="match status" value="1"/>
</dbReference>
<keyword evidence="1" id="KW-0812">Transmembrane</keyword>
<accession>A0A562TG90</accession>
<evidence type="ECO:0000256" key="1">
    <source>
        <dbReference type="SAM" id="Phobius"/>
    </source>
</evidence>
<dbReference type="PROSITE" id="PS50887">
    <property type="entry name" value="GGDEF"/>
    <property type="match status" value="1"/>
</dbReference>
<dbReference type="AlphaFoldDB" id="A0A562TG90"/>
<keyword evidence="5" id="KW-1185">Reference proteome</keyword>
<dbReference type="InterPro" id="IPR029787">
    <property type="entry name" value="Nucleotide_cyclase"/>
</dbReference>
<keyword evidence="1" id="KW-1133">Transmembrane helix</keyword>
<dbReference type="InterPro" id="IPR001633">
    <property type="entry name" value="EAL_dom"/>
</dbReference>
<dbReference type="InterPro" id="IPR000160">
    <property type="entry name" value="GGDEF_dom"/>
</dbReference>
<dbReference type="SUPFAM" id="SSF55073">
    <property type="entry name" value="Nucleotide cyclase"/>
    <property type="match status" value="1"/>
</dbReference>
<dbReference type="Pfam" id="PF00563">
    <property type="entry name" value="EAL"/>
    <property type="match status" value="1"/>
</dbReference>
<evidence type="ECO:0000313" key="4">
    <source>
        <dbReference type="EMBL" id="TWI92582.1"/>
    </source>
</evidence>
<feature type="transmembrane region" description="Helical" evidence="1">
    <location>
        <begin position="86"/>
        <end position="105"/>
    </location>
</feature>
<dbReference type="Proteomes" id="UP000320593">
    <property type="component" value="Unassembled WGS sequence"/>
</dbReference>
<keyword evidence="1" id="KW-0472">Membrane</keyword>
<feature type="domain" description="GGDEF" evidence="3">
    <location>
        <begin position="251"/>
        <end position="384"/>
    </location>
</feature>
<reference evidence="4 5" key="1">
    <citation type="submission" date="2019-07" db="EMBL/GenBank/DDBJ databases">
        <title>Genomic Encyclopedia of Archaeal and Bacterial Type Strains, Phase II (KMG-II): from individual species to whole genera.</title>
        <authorList>
            <person name="Goeker M."/>
        </authorList>
    </citation>
    <scope>NUCLEOTIDE SEQUENCE [LARGE SCALE GENOMIC DNA]</scope>
    <source>
        <strain evidence="4 5">ATCC BAA-252</strain>
    </source>
</reference>
<gene>
    <name evidence="4" type="ORF">JM93_00124</name>
</gene>
<dbReference type="PANTHER" id="PTHR33121:SF71">
    <property type="entry name" value="OXYGEN SENSOR PROTEIN DOSP"/>
    <property type="match status" value="1"/>
</dbReference>
<dbReference type="SUPFAM" id="SSF141868">
    <property type="entry name" value="EAL domain-like"/>
    <property type="match status" value="1"/>
</dbReference>
<feature type="transmembrane region" description="Helical" evidence="1">
    <location>
        <begin position="47"/>
        <end position="65"/>
    </location>
</feature>
<dbReference type="EMBL" id="VLLF01000001">
    <property type="protein sequence ID" value="TWI92582.1"/>
    <property type="molecule type" value="Genomic_DNA"/>
</dbReference>